<evidence type="ECO:0000259" key="12">
    <source>
        <dbReference type="Pfam" id="PF02558"/>
    </source>
</evidence>
<comment type="pathway">
    <text evidence="2 11">Cofactor biosynthesis; (R)-pantothenate biosynthesis; (R)-pantoate from 3-methyl-2-oxobutanoate: step 2/2.</text>
</comment>
<dbReference type="AlphaFoldDB" id="A0A2W6NFZ9"/>
<evidence type="ECO:0000256" key="2">
    <source>
        <dbReference type="ARBA" id="ARBA00004994"/>
    </source>
</evidence>
<dbReference type="FunFam" id="1.10.1040.10:FF:000017">
    <property type="entry name" value="2-dehydropantoate 2-reductase"/>
    <property type="match status" value="1"/>
</dbReference>
<dbReference type="PANTHER" id="PTHR43765:SF2">
    <property type="entry name" value="2-DEHYDROPANTOATE 2-REDUCTASE"/>
    <property type="match status" value="1"/>
</dbReference>
<evidence type="ECO:0000256" key="9">
    <source>
        <dbReference type="ARBA" id="ARBA00032024"/>
    </source>
</evidence>
<evidence type="ECO:0000256" key="5">
    <source>
        <dbReference type="ARBA" id="ARBA00019465"/>
    </source>
</evidence>
<dbReference type="Pfam" id="PF08546">
    <property type="entry name" value="ApbA_C"/>
    <property type="match status" value="1"/>
</dbReference>
<evidence type="ECO:0000256" key="8">
    <source>
        <dbReference type="ARBA" id="ARBA00023002"/>
    </source>
</evidence>
<evidence type="ECO:0000313" key="15">
    <source>
        <dbReference type="Proteomes" id="UP000249204"/>
    </source>
</evidence>
<evidence type="ECO:0000256" key="10">
    <source>
        <dbReference type="ARBA" id="ARBA00048793"/>
    </source>
</evidence>
<dbReference type="InterPro" id="IPR008927">
    <property type="entry name" value="6-PGluconate_DH-like_C_sf"/>
</dbReference>
<evidence type="ECO:0000256" key="11">
    <source>
        <dbReference type="RuleBase" id="RU362068"/>
    </source>
</evidence>
<dbReference type="UniPathway" id="UPA00028">
    <property type="reaction ID" value="UER00004"/>
</dbReference>
<evidence type="ECO:0000313" key="14">
    <source>
        <dbReference type="EMBL" id="PZT53938.1"/>
    </source>
</evidence>
<dbReference type="Gene3D" id="1.10.1040.10">
    <property type="entry name" value="N-(1-d-carboxylethyl)-l-norvaline Dehydrogenase, domain 2"/>
    <property type="match status" value="1"/>
</dbReference>
<dbReference type="PANTHER" id="PTHR43765">
    <property type="entry name" value="2-DEHYDROPANTOATE 2-REDUCTASE-RELATED"/>
    <property type="match status" value="1"/>
</dbReference>
<keyword evidence="6 11" id="KW-0566">Pantothenate biosynthesis</keyword>
<comment type="function">
    <text evidence="1 11">Catalyzes the NADPH-dependent reduction of ketopantoate into pantoic acid.</text>
</comment>
<feature type="domain" description="Ketopantoate reductase N-terminal" evidence="12">
    <location>
        <begin position="5"/>
        <end position="159"/>
    </location>
</feature>
<dbReference type="GO" id="GO:0005737">
    <property type="term" value="C:cytoplasm"/>
    <property type="evidence" value="ECO:0007669"/>
    <property type="project" value="TreeGrafter"/>
</dbReference>
<keyword evidence="8 11" id="KW-0560">Oxidoreductase</keyword>
<dbReference type="EC" id="1.1.1.169" evidence="4 11"/>
<dbReference type="Pfam" id="PF02558">
    <property type="entry name" value="ApbA"/>
    <property type="match status" value="1"/>
</dbReference>
<dbReference type="Proteomes" id="UP000249204">
    <property type="component" value="Unassembled WGS sequence"/>
</dbReference>
<dbReference type="InterPro" id="IPR013332">
    <property type="entry name" value="KPR_N"/>
</dbReference>
<evidence type="ECO:0000259" key="13">
    <source>
        <dbReference type="Pfam" id="PF08546"/>
    </source>
</evidence>
<sequence>MNIDVVGAGSLGLLFGGKLQAAGIDVRFWTRTLEQAEKLRHSGIVITERSGDTYIKPETVQAKPVSELAEIWLETPRDWMLLTVKQTHMHDFIDQMKSLKELKDRQHVRIACYQNGLGHLDMLQTALPDAILCSAITTEGAKREVSRVHRAGAGETHLGLSVASKNRGGDTEREQSIITLAEVMRQAGFDCTVSNEIDKLIFRKLLINAVINPLTAIWRIPNGELLQRTERLNMMKQLFDEAMAVYKAMGIQMDEDLWEQVMSVCRSTASNTSSMLADVLHKHTTEVESINGSIVKMAKQFNLNVSAHETLLHLIQGMPSEGVS</sequence>
<dbReference type="SUPFAM" id="SSF48179">
    <property type="entry name" value="6-phosphogluconate dehydrogenase C-terminal domain-like"/>
    <property type="match status" value="1"/>
</dbReference>
<protein>
    <recommendedName>
        <fullName evidence="5 11">2-dehydropantoate 2-reductase</fullName>
        <ecNumber evidence="4 11">1.1.1.169</ecNumber>
    </recommendedName>
    <alternativeName>
        <fullName evidence="9 11">Ketopantoate reductase</fullName>
    </alternativeName>
</protein>
<dbReference type="RefSeq" id="WP_111271903.1">
    <property type="nucleotide sequence ID" value="NZ_QKWW01000058.1"/>
</dbReference>
<evidence type="ECO:0000256" key="7">
    <source>
        <dbReference type="ARBA" id="ARBA00022857"/>
    </source>
</evidence>
<gene>
    <name evidence="14" type="ORF">DN757_19770</name>
</gene>
<feature type="domain" description="Ketopantoate reductase C-terminal" evidence="13">
    <location>
        <begin position="197"/>
        <end position="317"/>
    </location>
</feature>
<name>A0A2W6NFZ9_9BACL</name>
<dbReference type="GO" id="GO:0050661">
    <property type="term" value="F:NADP binding"/>
    <property type="evidence" value="ECO:0007669"/>
    <property type="project" value="TreeGrafter"/>
</dbReference>
<evidence type="ECO:0000256" key="6">
    <source>
        <dbReference type="ARBA" id="ARBA00022655"/>
    </source>
</evidence>
<dbReference type="InterPro" id="IPR050838">
    <property type="entry name" value="Ketopantoate_reductase"/>
</dbReference>
<dbReference type="GO" id="GO:0008677">
    <property type="term" value="F:2-dehydropantoate 2-reductase activity"/>
    <property type="evidence" value="ECO:0007669"/>
    <property type="project" value="UniProtKB-EC"/>
</dbReference>
<dbReference type="GO" id="GO:0015940">
    <property type="term" value="P:pantothenate biosynthetic process"/>
    <property type="evidence" value="ECO:0007669"/>
    <property type="project" value="UniProtKB-UniPathway"/>
</dbReference>
<organism evidence="14 15">
    <name type="scientific">Paenibacillus silvae</name>
    <dbReference type="NCBI Taxonomy" id="1325358"/>
    <lineage>
        <taxon>Bacteria</taxon>
        <taxon>Bacillati</taxon>
        <taxon>Bacillota</taxon>
        <taxon>Bacilli</taxon>
        <taxon>Bacillales</taxon>
        <taxon>Paenibacillaceae</taxon>
        <taxon>Paenibacillus</taxon>
    </lineage>
</organism>
<dbReference type="InterPro" id="IPR013752">
    <property type="entry name" value="KPA_reductase"/>
</dbReference>
<accession>A0A2W6NFZ9</accession>
<comment type="caution">
    <text evidence="14">The sequence shown here is derived from an EMBL/GenBank/DDBJ whole genome shotgun (WGS) entry which is preliminary data.</text>
</comment>
<dbReference type="EMBL" id="QKWW01000058">
    <property type="protein sequence ID" value="PZT53938.1"/>
    <property type="molecule type" value="Genomic_DNA"/>
</dbReference>
<comment type="catalytic activity">
    <reaction evidence="10 11">
        <text>(R)-pantoate + NADP(+) = 2-dehydropantoate + NADPH + H(+)</text>
        <dbReference type="Rhea" id="RHEA:16233"/>
        <dbReference type="ChEBI" id="CHEBI:11561"/>
        <dbReference type="ChEBI" id="CHEBI:15378"/>
        <dbReference type="ChEBI" id="CHEBI:15980"/>
        <dbReference type="ChEBI" id="CHEBI:57783"/>
        <dbReference type="ChEBI" id="CHEBI:58349"/>
        <dbReference type="EC" id="1.1.1.169"/>
    </reaction>
</comment>
<comment type="similarity">
    <text evidence="3 11">Belongs to the ketopantoate reductase family.</text>
</comment>
<evidence type="ECO:0000256" key="1">
    <source>
        <dbReference type="ARBA" id="ARBA00002919"/>
    </source>
</evidence>
<dbReference type="InterPro" id="IPR013328">
    <property type="entry name" value="6PGD_dom2"/>
</dbReference>
<evidence type="ECO:0000256" key="4">
    <source>
        <dbReference type="ARBA" id="ARBA00013014"/>
    </source>
</evidence>
<dbReference type="NCBIfam" id="TIGR00745">
    <property type="entry name" value="apbA_panE"/>
    <property type="match status" value="1"/>
</dbReference>
<reference evidence="14 15" key="1">
    <citation type="submission" date="2018-06" db="EMBL/GenBank/DDBJ databases">
        <title>Isolation of heavy metals resistant Paenibacillus silvae NC2 from Gold-Copper mine in ZiJin, China.</title>
        <authorList>
            <person name="Xu J."/>
            <person name="Mazhar H.S."/>
            <person name="Rensing C."/>
        </authorList>
    </citation>
    <scope>NUCLEOTIDE SEQUENCE [LARGE SCALE GENOMIC DNA]</scope>
    <source>
        <strain evidence="14 15">NC2</strain>
    </source>
</reference>
<dbReference type="InterPro" id="IPR003710">
    <property type="entry name" value="ApbA"/>
</dbReference>
<proteinExistence type="inferred from homology"/>
<dbReference type="InterPro" id="IPR036291">
    <property type="entry name" value="NAD(P)-bd_dom_sf"/>
</dbReference>
<evidence type="ECO:0000256" key="3">
    <source>
        <dbReference type="ARBA" id="ARBA00007870"/>
    </source>
</evidence>
<keyword evidence="7 11" id="KW-0521">NADP</keyword>
<dbReference type="Gene3D" id="3.40.50.720">
    <property type="entry name" value="NAD(P)-binding Rossmann-like Domain"/>
    <property type="match status" value="1"/>
</dbReference>
<dbReference type="SUPFAM" id="SSF51735">
    <property type="entry name" value="NAD(P)-binding Rossmann-fold domains"/>
    <property type="match status" value="1"/>
</dbReference>